<comment type="caution">
    <text evidence="1">The sequence shown here is derived from an EMBL/GenBank/DDBJ whole genome shotgun (WGS) entry which is preliminary data.</text>
</comment>
<dbReference type="Gene3D" id="2.60.120.200">
    <property type="match status" value="2"/>
</dbReference>
<evidence type="ECO:0000313" key="2">
    <source>
        <dbReference type="Proteomes" id="UP000251314"/>
    </source>
</evidence>
<dbReference type="InterPro" id="IPR036047">
    <property type="entry name" value="F-box-like_dom_sf"/>
</dbReference>
<dbReference type="SUPFAM" id="SSF49899">
    <property type="entry name" value="Concanavalin A-like lectins/glucanases"/>
    <property type="match status" value="2"/>
</dbReference>
<name>A0A329SZF0_9STRA</name>
<dbReference type="Pfam" id="PF13385">
    <property type="entry name" value="Laminin_G_3"/>
    <property type="match status" value="2"/>
</dbReference>
<keyword evidence="2" id="KW-1185">Reference proteome</keyword>
<dbReference type="SUPFAM" id="SSF81383">
    <property type="entry name" value="F-box domain"/>
    <property type="match status" value="1"/>
</dbReference>
<dbReference type="EMBL" id="MJFZ01000022">
    <property type="protein sequence ID" value="RAW41955.1"/>
    <property type="molecule type" value="Genomic_DNA"/>
</dbReference>
<accession>A0A329SZF0</accession>
<protein>
    <recommendedName>
        <fullName evidence="3">Concanavalin A-like lectin/glucanase domain</fullName>
    </recommendedName>
</protein>
<proteinExistence type="predicted"/>
<evidence type="ECO:0000313" key="1">
    <source>
        <dbReference type="EMBL" id="RAW41955.1"/>
    </source>
</evidence>
<reference evidence="1 2" key="1">
    <citation type="submission" date="2018-01" db="EMBL/GenBank/DDBJ databases">
        <title>Draft genome of the strawberry crown rot pathogen Phytophthora cactorum.</title>
        <authorList>
            <person name="Armitage A.D."/>
            <person name="Lysoe E."/>
            <person name="Nellist C.F."/>
            <person name="Harrison R.J."/>
            <person name="Brurberg M.B."/>
        </authorList>
    </citation>
    <scope>NUCLEOTIDE SEQUENCE [LARGE SCALE GENOMIC DNA]</scope>
    <source>
        <strain evidence="1 2">10300</strain>
    </source>
</reference>
<evidence type="ECO:0008006" key="3">
    <source>
        <dbReference type="Google" id="ProtNLM"/>
    </source>
</evidence>
<dbReference type="Proteomes" id="UP000251314">
    <property type="component" value="Unassembled WGS sequence"/>
</dbReference>
<sequence>MELHASAAVTICSFLTGLDALSLSHSSSFWLQHLNGSPYWQSKLPSLADPLHTAAYKALYLRSRSLGFKGLIKSYSPGIRYSDSYQVPKVQLSSLRSTNFSFDVWFALLPEQPDGAYIGGILYGLQSVHAESRVWPKFHQQFVVISATGDLFCSVIDYRPVVKSKLQVERWYHLALTYDHHTQRQEVYLDGEKLRSDTGALHREMDFLKHEQVGTGCITANRLQFPKPGYLGWYGLHGVIDDFRVWNGVLTGDAVAKLSSGENEAEQQLLASLKVSCRASRGSRWNVCDVRCSRPIEGRRLQMVTKSSRRPLAIVRPEQLPTDTIKTLCSYLTGFDAFNLSHASYWWMQYFSDELIWKRVLEATIEADREQPIQTWKKEYLTSRSMVFRGLQDNDDRQIDSYAYFAHVDREQQRVSRFRLNYLGSESFSFDVRFSLLPASDGNTFGGIIYGLQSSSREDRSWPYYHQQFVVVSSTGDLYCSVLDSRSVVARDMIPNRWYHLALTYDNDTQAQDVYLDGVMIHSSTGALHNEWGFLTHEQIGTGCITAGSLNFPHPNYLGWYGFRGVIDDFRIWNGALLQDDVAFLACGRKLANQRLRASVKAAITHENLTRSLTWVNVQLTMCTRPTEGRNMQLVPFRSPAQPNCTIS</sequence>
<dbReference type="VEuPathDB" id="FungiDB:PC110_g1820"/>
<dbReference type="AlphaFoldDB" id="A0A329SZF0"/>
<dbReference type="InterPro" id="IPR013320">
    <property type="entry name" value="ConA-like_dom_sf"/>
</dbReference>
<organism evidence="1 2">
    <name type="scientific">Phytophthora cactorum</name>
    <dbReference type="NCBI Taxonomy" id="29920"/>
    <lineage>
        <taxon>Eukaryota</taxon>
        <taxon>Sar</taxon>
        <taxon>Stramenopiles</taxon>
        <taxon>Oomycota</taxon>
        <taxon>Peronosporomycetes</taxon>
        <taxon>Peronosporales</taxon>
        <taxon>Peronosporaceae</taxon>
        <taxon>Phytophthora</taxon>
    </lineage>
</organism>
<dbReference type="OrthoDB" id="3219396at2759"/>
<gene>
    <name evidence="1" type="ORF">PC110_g1820</name>
</gene>